<dbReference type="EMBL" id="AHEF01000097">
    <property type="protein sequence ID" value="EOP80277.1"/>
    <property type="molecule type" value="Genomic_DNA"/>
</dbReference>
<dbReference type="PANTHER" id="PTHR37422">
    <property type="entry name" value="TEICHURONIC ACID BIOSYNTHESIS PROTEIN TUAE"/>
    <property type="match status" value="1"/>
</dbReference>
<keyword evidence="3 5" id="KW-1133">Transmembrane helix</keyword>
<evidence type="ECO:0000256" key="2">
    <source>
        <dbReference type="ARBA" id="ARBA00022692"/>
    </source>
</evidence>
<feature type="domain" description="O-antigen ligase-related" evidence="6">
    <location>
        <begin position="190"/>
        <end position="344"/>
    </location>
</feature>
<evidence type="ECO:0000256" key="3">
    <source>
        <dbReference type="ARBA" id="ARBA00022989"/>
    </source>
</evidence>
<gene>
    <name evidence="7" type="ORF">IGM_05974</name>
</gene>
<dbReference type="AlphaFoldDB" id="A0A9W5QP23"/>
<feature type="transmembrane region" description="Helical" evidence="5">
    <location>
        <begin position="67"/>
        <end position="84"/>
    </location>
</feature>
<dbReference type="Proteomes" id="UP000014009">
    <property type="component" value="Unassembled WGS sequence"/>
</dbReference>
<feature type="transmembrane region" description="Helical" evidence="5">
    <location>
        <begin position="329"/>
        <end position="349"/>
    </location>
</feature>
<proteinExistence type="predicted"/>
<reference evidence="7 8" key="1">
    <citation type="submission" date="2012-12" db="EMBL/GenBank/DDBJ databases">
        <title>The Genome Sequence of Bacillus cereus HuB4-4.</title>
        <authorList>
            <consortium name="The Broad Institute Genome Sequencing Platform"/>
            <consortium name="The Broad Institute Genome Sequencing Center for Infectious Disease"/>
            <person name="Feldgarden M."/>
            <person name="Van der Auwera G.A."/>
            <person name="Mahillon J."/>
            <person name="Duprez V."/>
            <person name="Timmery S."/>
            <person name="Mattelet C."/>
            <person name="Dierick K."/>
            <person name="Sun M."/>
            <person name="Yu Z."/>
            <person name="Zhu L."/>
            <person name="Hu X."/>
            <person name="Shank E.B."/>
            <person name="Swiecicka I."/>
            <person name="Hansen B.M."/>
            <person name="Andrup L."/>
            <person name="Walker B."/>
            <person name="Young S.K."/>
            <person name="Zeng Q."/>
            <person name="Gargeya S."/>
            <person name="Fitzgerald M."/>
            <person name="Haas B."/>
            <person name="Abouelleil A."/>
            <person name="Alvarado L."/>
            <person name="Arachchi H.M."/>
            <person name="Berlin A.M."/>
            <person name="Chapman S.B."/>
            <person name="Dewar J."/>
            <person name="Goldberg J."/>
            <person name="Griggs A."/>
            <person name="Gujja S."/>
            <person name="Hansen M."/>
            <person name="Howarth C."/>
            <person name="Imamovic A."/>
            <person name="Larimer J."/>
            <person name="McCowan C."/>
            <person name="Murphy C."/>
            <person name="Neiman D."/>
            <person name="Pearson M."/>
            <person name="Priest M."/>
            <person name="Roberts A."/>
            <person name="Saif S."/>
            <person name="Shea T."/>
            <person name="Sisk P."/>
            <person name="Sykes S."/>
            <person name="Wortman J."/>
            <person name="Nusbaum C."/>
            <person name="Birren B."/>
        </authorList>
    </citation>
    <scope>NUCLEOTIDE SEQUENCE [LARGE SCALE GENOMIC DNA]</scope>
    <source>
        <strain evidence="7 8">HuB4-4</strain>
    </source>
</reference>
<keyword evidence="4 5" id="KW-0472">Membrane</keyword>
<feature type="transmembrane region" description="Helical" evidence="5">
    <location>
        <begin position="184"/>
        <end position="200"/>
    </location>
</feature>
<name>A0A9W5QP23_BACCE</name>
<sequence length="418" mass="49097">MINKLIYSNGKQRIYGLEFILIIIFLITVFADMSEEGIYYSKFLIIMMISLVYFVKNKSISFEKNIYIFYLFLILTGASGLYGFRNDVTIGNLLTLTCCLMLVIVLPLILSTKERLYIFMSWFIIFGLILSVYVISLTDYNRLLEGRYYASEVLEESIGNRNAVALLIGLAFNFGVYKVFYQRNYKHLIFALVMLTAVLLTGSRKGLLICFIPMFINIFLMGMKSNLKKNIQYFFVSLILATLLSVLFYNILFKIDILYENIGWRFESMYQEIFLHESSNEGSYHTRKNMIQYGMDYFKERPLLGHGIENFRYLYAQEVGKETYSHNNYIELLVNNGIVGLLLYYSFYISVILKANDRRRKSKSLEEKRYYLFCISLLICMFIIDWGLVSYKWYPNYILLALALKPNWKNEADVSLLK</sequence>
<dbReference type="InterPro" id="IPR007016">
    <property type="entry name" value="O-antigen_ligase-rel_domated"/>
</dbReference>
<evidence type="ECO:0000313" key="7">
    <source>
        <dbReference type="EMBL" id="EOP80277.1"/>
    </source>
</evidence>
<feature type="transmembrane region" description="Helical" evidence="5">
    <location>
        <begin position="158"/>
        <end position="177"/>
    </location>
</feature>
<evidence type="ECO:0000256" key="5">
    <source>
        <dbReference type="SAM" id="Phobius"/>
    </source>
</evidence>
<organism evidence="7 8">
    <name type="scientific">Bacillus cereus HuB4-4</name>
    <dbReference type="NCBI Taxonomy" id="1053211"/>
    <lineage>
        <taxon>Bacteria</taxon>
        <taxon>Bacillati</taxon>
        <taxon>Bacillota</taxon>
        <taxon>Bacilli</taxon>
        <taxon>Bacillales</taxon>
        <taxon>Bacillaceae</taxon>
        <taxon>Bacillus</taxon>
        <taxon>Bacillus cereus group</taxon>
    </lineage>
</organism>
<keyword evidence="2 5" id="KW-0812">Transmembrane</keyword>
<evidence type="ECO:0000313" key="8">
    <source>
        <dbReference type="Proteomes" id="UP000014009"/>
    </source>
</evidence>
<evidence type="ECO:0000259" key="6">
    <source>
        <dbReference type="Pfam" id="PF04932"/>
    </source>
</evidence>
<comment type="subcellular location">
    <subcellularLocation>
        <location evidence="1">Membrane</location>
        <topology evidence="1">Multi-pass membrane protein</topology>
    </subcellularLocation>
</comment>
<dbReference type="GO" id="GO:0016020">
    <property type="term" value="C:membrane"/>
    <property type="evidence" value="ECO:0007669"/>
    <property type="project" value="UniProtKB-SubCell"/>
</dbReference>
<comment type="caution">
    <text evidence="7">The sequence shown here is derived from an EMBL/GenBank/DDBJ whole genome shotgun (WGS) entry which is preliminary data.</text>
</comment>
<dbReference type="PANTHER" id="PTHR37422:SF13">
    <property type="entry name" value="LIPOPOLYSACCHARIDE BIOSYNTHESIS PROTEIN PA4999-RELATED"/>
    <property type="match status" value="1"/>
</dbReference>
<protein>
    <recommendedName>
        <fullName evidence="6">O-antigen ligase-related domain-containing protein</fullName>
    </recommendedName>
</protein>
<feature type="transmembrane region" description="Helical" evidence="5">
    <location>
        <begin position="234"/>
        <end position="252"/>
    </location>
</feature>
<feature type="transmembrane region" description="Helical" evidence="5">
    <location>
        <begin position="90"/>
        <end position="110"/>
    </location>
</feature>
<feature type="transmembrane region" description="Helical" evidence="5">
    <location>
        <begin position="12"/>
        <end position="31"/>
    </location>
</feature>
<evidence type="ECO:0000256" key="1">
    <source>
        <dbReference type="ARBA" id="ARBA00004141"/>
    </source>
</evidence>
<accession>A0A9W5QP23</accession>
<dbReference type="InterPro" id="IPR051533">
    <property type="entry name" value="WaaL-like"/>
</dbReference>
<dbReference type="RefSeq" id="WP_016099307.1">
    <property type="nucleotide sequence ID" value="NZ_KB976545.1"/>
</dbReference>
<feature type="transmembrane region" description="Helical" evidence="5">
    <location>
        <begin position="37"/>
        <end position="55"/>
    </location>
</feature>
<evidence type="ECO:0000256" key="4">
    <source>
        <dbReference type="ARBA" id="ARBA00023136"/>
    </source>
</evidence>
<feature type="transmembrane region" description="Helical" evidence="5">
    <location>
        <begin position="117"/>
        <end position="138"/>
    </location>
</feature>
<dbReference type="Pfam" id="PF04932">
    <property type="entry name" value="Wzy_C"/>
    <property type="match status" value="1"/>
</dbReference>
<feature type="transmembrane region" description="Helical" evidence="5">
    <location>
        <begin position="370"/>
        <end position="389"/>
    </location>
</feature>